<dbReference type="Pfam" id="PF13439">
    <property type="entry name" value="Glyco_transf_4"/>
    <property type="match status" value="1"/>
</dbReference>
<evidence type="ECO:0000259" key="2">
    <source>
        <dbReference type="Pfam" id="PF13439"/>
    </source>
</evidence>
<protein>
    <submittedName>
        <fullName evidence="3">Glycosyltransferase</fullName>
    </submittedName>
</protein>
<keyword evidence="3" id="KW-0808">Transferase</keyword>
<evidence type="ECO:0000313" key="3">
    <source>
        <dbReference type="EMBL" id="RZH67025.1"/>
    </source>
</evidence>
<gene>
    <name evidence="3" type="ORF">ELS17_14730</name>
</gene>
<dbReference type="AlphaFoldDB" id="A0A482XYT8"/>
<dbReference type="PANTHER" id="PTHR45947">
    <property type="entry name" value="SULFOQUINOVOSYL TRANSFERASE SQD2"/>
    <property type="match status" value="1"/>
</dbReference>
<name>A0A482XYT8_9EURY</name>
<evidence type="ECO:0000259" key="1">
    <source>
        <dbReference type="Pfam" id="PF00534"/>
    </source>
</evidence>
<proteinExistence type="predicted"/>
<dbReference type="Proteomes" id="UP000292704">
    <property type="component" value="Unassembled WGS sequence"/>
</dbReference>
<accession>A0A482XYT8</accession>
<feature type="domain" description="Glycosyl transferase family 1" evidence="1">
    <location>
        <begin position="179"/>
        <end position="343"/>
    </location>
</feature>
<feature type="domain" description="Glycosyltransferase subfamily 4-like N-terminal" evidence="2">
    <location>
        <begin position="14"/>
        <end position="172"/>
    </location>
</feature>
<reference evidence="3 4" key="1">
    <citation type="submission" date="2019-02" db="EMBL/GenBank/DDBJ databases">
        <title>Genome analysis provides insights into bioremediation potentialities and Haloocin production by Natrinema altunense strain 4.1R isolated from Chott Douz in Tunisian desert.</title>
        <authorList>
            <person name="Najjari A."/>
            <person name="Youssef N."/>
            <person name="Ben Dhia O."/>
            <person name="Ferjani R."/>
            <person name="El Hidri D."/>
            <person name="Ouzari H.I."/>
            <person name="Cherif A."/>
        </authorList>
    </citation>
    <scope>NUCLEOTIDE SEQUENCE [LARGE SCALE GENOMIC DNA]</scope>
    <source>
        <strain evidence="3 4">4.1R</strain>
    </source>
</reference>
<dbReference type="InterPro" id="IPR050194">
    <property type="entry name" value="Glycosyltransferase_grp1"/>
</dbReference>
<evidence type="ECO:0000313" key="4">
    <source>
        <dbReference type="Proteomes" id="UP000292704"/>
    </source>
</evidence>
<dbReference type="InterPro" id="IPR001296">
    <property type="entry name" value="Glyco_trans_1"/>
</dbReference>
<dbReference type="OrthoDB" id="132546at2157"/>
<comment type="caution">
    <text evidence="3">The sequence shown here is derived from an EMBL/GenBank/DDBJ whole genome shotgun (WGS) entry which is preliminary data.</text>
</comment>
<dbReference type="InterPro" id="IPR028098">
    <property type="entry name" value="Glyco_trans_4-like_N"/>
</dbReference>
<dbReference type="SUPFAM" id="SSF53756">
    <property type="entry name" value="UDP-Glycosyltransferase/glycogen phosphorylase"/>
    <property type="match status" value="1"/>
</dbReference>
<dbReference type="Pfam" id="PF00534">
    <property type="entry name" value="Glycos_transf_1"/>
    <property type="match status" value="1"/>
</dbReference>
<dbReference type="RefSeq" id="WP_130171286.1">
    <property type="nucleotide sequence ID" value="NZ_SHMR01000007.1"/>
</dbReference>
<dbReference type="GO" id="GO:0016757">
    <property type="term" value="F:glycosyltransferase activity"/>
    <property type="evidence" value="ECO:0007669"/>
    <property type="project" value="InterPro"/>
</dbReference>
<organism evidence="3 4">
    <name type="scientific">Natrinema altunense</name>
    <dbReference type="NCBI Taxonomy" id="222984"/>
    <lineage>
        <taxon>Archaea</taxon>
        <taxon>Methanobacteriati</taxon>
        <taxon>Methanobacteriota</taxon>
        <taxon>Stenosarchaea group</taxon>
        <taxon>Halobacteria</taxon>
        <taxon>Halobacteriales</taxon>
        <taxon>Natrialbaceae</taxon>
        <taxon>Natrinema</taxon>
    </lineage>
</organism>
<dbReference type="PANTHER" id="PTHR45947:SF3">
    <property type="entry name" value="SULFOQUINOVOSYL TRANSFERASE SQD2"/>
    <property type="match status" value="1"/>
</dbReference>
<dbReference type="Gene3D" id="3.40.50.2000">
    <property type="entry name" value="Glycogen Phosphorylase B"/>
    <property type="match status" value="2"/>
</dbReference>
<dbReference type="EMBL" id="SHMR01000007">
    <property type="protein sequence ID" value="RZH67025.1"/>
    <property type="molecule type" value="Genomic_DNA"/>
</dbReference>
<sequence length="372" mass="41684">MNVLQVNKFYYPEVGGIERVVQNIAEGLPEKYTTNVLASRPQGFGDQERHNGIDVTKTSSLGVVQSVPLAPTFPAHLHSATKRSDIVHHHLPNPLSTVSQLTVGTDDATVIATYHSDIVRQKAARQVYEPILQRFLERVDRILVTSQRLLDHSTTLESYREKCDIVPLSVDLHTIDSETPPDLQIDSEKPVILFVGRLNYYKGIEYLIDAMGDVDATLLIAGDGERRTSLEKRVRNRGLADQIQFLGYVSDAELASAYRTADVFAFPSVEPSEAFGIVQLEAMAREVPVVNTALPTGVPWVSLDGETGLTVPPRDSSALAEAINTLVRNEELRRRYGKQARERVEELFTRERMLHRVQEIYDEAVRNRSDNI</sequence>